<name>A0ABU0TK03_9FLAO</name>
<gene>
    <name evidence="1" type="ORF">QE404_002522</name>
</gene>
<reference evidence="1 2" key="1">
    <citation type="submission" date="2023-07" db="EMBL/GenBank/DDBJ databases">
        <title>Functional and genomic diversity of the sorghum phyllosphere microbiome.</title>
        <authorList>
            <person name="Shade A."/>
        </authorList>
    </citation>
    <scope>NUCLEOTIDE SEQUENCE [LARGE SCALE GENOMIC DNA]</scope>
    <source>
        <strain evidence="1 2">SORGH_AS_1064</strain>
    </source>
</reference>
<proteinExistence type="predicted"/>
<sequence length="251" mass="28666">MTTLDNRQYELALEAWITSCKDFSSLQRLIPTNYVFNLSAEQIEWLRQNNANSQFSVEIGVYNNQLIMILCPLDQRGQKVFTSDYPYSVLSALSQDITLTQTQQYVVVNNAVISTDLRRIDNTADTSFPVYSMPMMAQDKAVDAIEKWRDQGSNWFYYECTEQGGSRIFNKFYVPSSNINPPEHDKSPTSIVCAFGLKYSDIYQRMMVTLIFISFYGDRQDNGSITTISNTYDWSQPSPPFLIAISDATGI</sequence>
<dbReference type="EMBL" id="JAUTAL010000001">
    <property type="protein sequence ID" value="MDQ1097375.1"/>
    <property type="molecule type" value="Genomic_DNA"/>
</dbReference>
<accession>A0ABU0TK03</accession>
<dbReference type="RefSeq" id="WP_307450840.1">
    <property type="nucleotide sequence ID" value="NZ_JAUTAL010000001.1"/>
</dbReference>
<comment type="caution">
    <text evidence="1">The sequence shown here is derived from an EMBL/GenBank/DDBJ whole genome shotgun (WGS) entry which is preliminary data.</text>
</comment>
<evidence type="ECO:0000313" key="2">
    <source>
        <dbReference type="Proteomes" id="UP001225072"/>
    </source>
</evidence>
<organism evidence="1 2">
    <name type="scientific">Chryseobacterium camelliae</name>
    <dbReference type="NCBI Taxonomy" id="1265445"/>
    <lineage>
        <taxon>Bacteria</taxon>
        <taxon>Pseudomonadati</taxon>
        <taxon>Bacteroidota</taxon>
        <taxon>Flavobacteriia</taxon>
        <taxon>Flavobacteriales</taxon>
        <taxon>Weeksellaceae</taxon>
        <taxon>Chryseobacterium group</taxon>
        <taxon>Chryseobacterium</taxon>
    </lineage>
</organism>
<protein>
    <submittedName>
        <fullName evidence="1">Uncharacterized protein</fullName>
    </submittedName>
</protein>
<dbReference type="Proteomes" id="UP001225072">
    <property type="component" value="Unassembled WGS sequence"/>
</dbReference>
<evidence type="ECO:0000313" key="1">
    <source>
        <dbReference type="EMBL" id="MDQ1097375.1"/>
    </source>
</evidence>
<keyword evidence="2" id="KW-1185">Reference proteome</keyword>